<comment type="similarity">
    <text evidence="3">Belongs to the FliG family.</text>
</comment>
<gene>
    <name evidence="14" type="ORF">SAMN05421665_1081</name>
</gene>
<dbReference type="GO" id="GO:0071973">
    <property type="term" value="P:bacterial-type flagellum-dependent cell motility"/>
    <property type="evidence" value="ECO:0007669"/>
    <property type="project" value="InterPro"/>
</dbReference>
<keyword evidence="14" id="KW-0282">Flagellum</keyword>
<dbReference type="Pfam" id="PF14841">
    <property type="entry name" value="FliG_M"/>
    <property type="match status" value="1"/>
</dbReference>
<dbReference type="GO" id="GO:0009425">
    <property type="term" value="C:bacterial-type flagellum basal body"/>
    <property type="evidence" value="ECO:0007669"/>
    <property type="project" value="UniProtKB-SubCell"/>
</dbReference>
<dbReference type="PRINTS" id="PR00954">
    <property type="entry name" value="FLGMOTORFLIG"/>
</dbReference>
<keyword evidence="15" id="KW-1185">Reference proteome</keyword>
<evidence type="ECO:0000256" key="8">
    <source>
        <dbReference type="ARBA" id="ARBA00023136"/>
    </source>
</evidence>
<dbReference type="InterPro" id="IPR011002">
    <property type="entry name" value="FliG_a-hlx"/>
</dbReference>
<name>A0A1R3WQT4_9RHOB</name>
<evidence type="ECO:0000259" key="11">
    <source>
        <dbReference type="Pfam" id="PF01706"/>
    </source>
</evidence>
<keyword evidence="14" id="KW-0966">Cell projection</keyword>
<dbReference type="AlphaFoldDB" id="A0A1R3WQT4"/>
<dbReference type="InterPro" id="IPR023087">
    <property type="entry name" value="Flg_Motor_Flig_C"/>
</dbReference>
<dbReference type="STRING" id="287098.SAMN05421665_1081"/>
<evidence type="ECO:0000256" key="1">
    <source>
        <dbReference type="ARBA" id="ARBA00004117"/>
    </source>
</evidence>
<keyword evidence="5" id="KW-1003">Cell membrane</keyword>
<evidence type="ECO:0000256" key="3">
    <source>
        <dbReference type="ARBA" id="ARBA00010299"/>
    </source>
</evidence>
<dbReference type="OrthoDB" id="7616820at2"/>
<keyword evidence="6" id="KW-0145">Chemotaxis</keyword>
<evidence type="ECO:0000256" key="7">
    <source>
        <dbReference type="ARBA" id="ARBA00022779"/>
    </source>
</evidence>
<evidence type="ECO:0000256" key="2">
    <source>
        <dbReference type="ARBA" id="ARBA00004413"/>
    </source>
</evidence>
<evidence type="ECO:0000259" key="12">
    <source>
        <dbReference type="Pfam" id="PF14841"/>
    </source>
</evidence>
<dbReference type="Pfam" id="PF14842">
    <property type="entry name" value="FliG_N"/>
    <property type="match status" value="1"/>
</dbReference>
<evidence type="ECO:0000256" key="9">
    <source>
        <dbReference type="ARBA" id="ARBA00023143"/>
    </source>
</evidence>
<proteinExistence type="inferred from homology"/>
<keyword evidence="14" id="KW-0969">Cilium</keyword>
<organism evidence="14 15">
    <name type="scientific">Yoonia rosea</name>
    <dbReference type="NCBI Taxonomy" id="287098"/>
    <lineage>
        <taxon>Bacteria</taxon>
        <taxon>Pseudomonadati</taxon>
        <taxon>Pseudomonadota</taxon>
        <taxon>Alphaproteobacteria</taxon>
        <taxon>Rhodobacterales</taxon>
        <taxon>Paracoccaceae</taxon>
        <taxon>Yoonia</taxon>
    </lineage>
</organism>
<dbReference type="InterPro" id="IPR028263">
    <property type="entry name" value="FliG_N"/>
</dbReference>
<evidence type="ECO:0000313" key="15">
    <source>
        <dbReference type="Proteomes" id="UP000186997"/>
    </source>
</evidence>
<dbReference type="Proteomes" id="UP000186997">
    <property type="component" value="Unassembled WGS sequence"/>
</dbReference>
<dbReference type="EMBL" id="FTPR01000001">
    <property type="protein sequence ID" value="SIT80275.1"/>
    <property type="molecule type" value="Genomic_DNA"/>
</dbReference>
<keyword evidence="9" id="KW-0975">Bacterial flagellum</keyword>
<feature type="domain" description="Flagellar motor switch protein FliG middle" evidence="12">
    <location>
        <begin position="124"/>
        <end position="189"/>
    </location>
</feature>
<evidence type="ECO:0000259" key="13">
    <source>
        <dbReference type="Pfam" id="PF14842"/>
    </source>
</evidence>
<protein>
    <recommendedName>
        <fullName evidence="4">Flagellar motor switch protein FliG</fullName>
    </recommendedName>
</protein>
<sequence>MDFSAPPIPDMTLTRRRKAAMVVHMLLEDGNTLSLGRLPEPLQLLLTDELGALRRVDKATVSAVAEEFTAELEAVGLTAPGTRDGAIAALADHLSPVLAGKLRKQLDSVRNGDHWHVVVDLSVERLVKIMQSESIEICAVALSKLPVVKAAEVLTKTPGERARRITYAMSLTEGISPDAVRRIGAALAADYGQPADQAFEKAPVQRLGAILNSTVTDTREDVLEGLEGTDPDFASNVRKAIFTFKDIAPRVKPTDIPNAIRNVDGDTLTTAIAAALAGEEALMNSAEFILKSLSQRMAAQLREDAQERGRVKKDDAEKAMAAITTVIREMADAGVITLIDPDATDDAEED</sequence>
<dbReference type="Pfam" id="PF01706">
    <property type="entry name" value="FliG_C"/>
    <property type="match status" value="1"/>
</dbReference>
<reference evidence="15" key="1">
    <citation type="submission" date="2017-01" db="EMBL/GenBank/DDBJ databases">
        <authorList>
            <person name="Varghese N."/>
            <person name="Submissions S."/>
        </authorList>
    </citation>
    <scope>NUCLEOTIDE SEQUENCE [LARGE SCALE GENOMIC DNA]</scope>
    <source>
        <strain evidence="15">DSM 29591</strain>
    </source>
</reference>
<evidence type="ECO:0000256" key="6">
    <source>
        <dbReference type="ARBA" id="ARBA00022500"/>
    </source>
</evidence>
<feature type="domain" description="Flagellar motor switch protein FliG C-terminal" evidence="11">
    <location>
        <begin position="225"/>
        <end position="338"/>
    </location>
</feature>
<feature type="domain" description="Flagellar motor switch protein FliG N-terminal" evidence="13">
    <location>
        <begin position="13"/>
        <end position="113"/>
    </location>
</feature>
<dbReference type="GO" id="GO:0003774">
    <property type="term" value="F:cytoskeletal motor activity"/>
    <property type="evidence" value="ECO:0007669"/>
    <property type="project" value="InterPro"/>
</dbReference>
<dbReference type="Gene3D" id="1.10.220.30">
    <property type="match status" value="3"/>
</dbReference>
<dbReference type="SUPFAM" id="SSF48029">
    <property type="entry name" value="FliG"/>
    <property type="match status" value="1"/>
</dbReference>
<dbReference type="GO" id="GO:0006935">
    <property type="term" value="P:chemotaxis"/>
    <property type="evidence" value="ECO:0007669"/>
    <property type="project" value="UniProtKB-KW"/>
</dbReference>
<accession>A0A1R3WQT4</accession>
<keyword evidence="8" id="KW-0472">Membrane</keyword>
<evidence type="ECO:0000256" key="5">
    <source>
        <dbReference type="ARBA" id="ARBA00022475"/>
    </source>
</evidence>
<dbReference type="InterPro" id="IPR000090">
    <property type="entry name" value="Flg_Motor_Flig"/>
</dbReference>
<keyword evidence="7" id="KW-0283">Flagellar rotation</keyword>
<evidence type="ECO:0000313" key="14">
    <source>
        <dbReference type="EMBL" id="SIT80275.1"/>
    </source>
</evidence>
<comment type="function">
    <text evidence="10">FliG is one of three proteins (FliG, FliN, FliM) that forms the rotor-mounted switch complex (C ring), located at the base of the basal body. This complex interacts with the CheY and CheZ chemotaxis proteins, in addition to contacting components of the motor that determine the direction of flagellar rotation.</text>
</comment>
<evidence type="ECO:0000256" key="10">
    <source>
        <dbReference type="ARBA" id="ARBA00025598"/>
    </source>
</evidence>
<evidence type="ECO:0000256" key="4">
    <source>
        <dbReference type="ARBA" id="ARBA00021870"/>
    </source>
</evidence>
<dbReference type="GO" id="GO:0005886">
    <property type="term" value="C:plasma membrane"/>
    <property type="evidence" value="ECO:0007669"/>
    <property type="project" value="UniProtKB-SubCell"/>
</dbReference>
<dbReference type="PANTHER" id="PTHR30534:SF0">
    <property type="entry name" value="FLAGELLAR MOTOR SWITCH PROTEIN FLIG"/>
    <property type="match status" value="1"/>
</dbReference>
<dbReference type="PANTHER" id="PTHR30534">
    <property type="entry name" value="FLAGELLAR MOTOR SWITCH PROTEIN FLIG"/>
    <property type="match status" value="1"/>
</dbReference>
<dbReference type="InterPro" id="IPR032779">
    <property type="entry name" value="FliG_M"/>
</dbReference>
<comment type="subcellular location">
    <subcellularLocation>
        <location evidence="1">Bacterial flagellum basal body</location>
    </subcellularLocation>
    <subcellularLocation>
        <location evidence="2">Cell membrane</location>
        <topology evidence="2">Peripheral membrane protein</topology>
        <orientation evidence="2">Cytoplasmic side</orientation>
    </subcellularLocation>
</comment>